<gene>
    <name evidence="2" type="ORF">F511_06323</name>
</gene>
<dbReference type="PANTHER" id="PTHR33737:SF2">
    <property type="entry name" value="OS12G0102700 PROTEIN"/>
    <property type="match status" value="1"/>
</dbReference>
<dbReference type="EMBL" id="KV011785">
    <property type="protein sequence ID" value="KZV26156.1"/>
    <property type="molecule type" value="Genomic_DNA"/>
</dbReference>
<feature type="compositionally biased region" description="Low complexity" evidence="1">
    <location>
        <begin position="314"/>
        <end position="334"/>
    </location>
</feature>
<feature type="region of interest" description="Disordered" evidence="1">
    <location>
        <begin position="276"/>
        <end position="391"/>
    </location>
</feature>
<dbReference type="Proteomes" id="UP000250235">
    <property type="component" value="Unassembled WGS sequence"/>
</dbReference>
<feature type="compositionally biased region" description="Low complexity" evidence="1">
    <location>
        <begin position="362"/>
        <end position="375"/>
    </location>
</feature>
<proteinExistence type="predicted"/>
<dbReference type="OrthoDB" id="1931260at2759"/>
<dbReference type="GO" id="GO:0008017">
    <property type="term" value="F:microtubule binding"/>
    <property type="evidence" value="ECO:0007669"/>
    <property type="project" value="InterPro"/>
</dbReference>
<feature type="region of interest" description="Disordered" evidence="1">
    <location>
        <begin position="445"/>
        <end position="493"/>
    </location>
</feature>
<evidence type="ECO:0000313" key="3">
    <source>
        <dbReference type="Proteomes" id="UP000250235"/>
    </source>
</evidence>
<dbReference type="AlphaFoldDB" id="A0A2Z7AXN7"/>
<evidence type="ECO:0000313" key="2">
    <source>
        <dbReference type="EMBL" id="KZV26156.1"/>
    </source>
</evidence>
<feature type="region of interest" description="Disordered" evidence="1">
    <location>
        <begin position="182"/>
        <end position="208"/>
    </location>
</feature>
<feature type="compositionally biased region" description="Basic and acidic residues" evidence="1">
    <location>
        <begin position="187"/>
        <end position="197"/>
    </location>
</feature>
<feature type="compositionally biased region" description="Basic and acidic residues" evidence="1">
    <location>
        <begin position="276"/>
        <end position="285"/>
    </location>
</feature>
<reference evidence="2 3" key="1">
    <citation type="journal article" date="2015" name="Proc. Natl. Acad. Sci. U.S.A.">
        <title>The resurrection genome of Boea hygrometrica: A blueprint for survival of dehydration.</title>
        <authorList>
            <person name="Xiao L."/>
            <person name="Yang G."/>
            <person name="Zhang L."/>
            <person name="Yang X."/>
            <person name="Zhao S."/>
            <person name="Ji Z."/>
            <person name="Zhou Q."/>
            <person name="Hu M."/>
            <person name="Wang Y."/>
            <person name="Chen M."/>
            <person name="Xu Y."/>
            <person name="Jin H."/>
            <person name="Xiao X."/>
            <person name="Hu G."/>
            <person name="Bao F."/>
            <person name="Hu Y."/>
            <person name="Wan P."/>
            <person name="Li L."/>
            <person name="Deng X."/>
            <person name="Kuang T."/>
            <person name="Xiang C."/>
            <person name="Zhu J.K."/>
            <person name="Oliver M.J."/>
            <person name="He Y."/>
        </authorList>
    </citation>
    <scope>NUCLEOTIDE SEQUENCE [LARGE SCALE GENOMIC DNA]</scope>
    <source>
        <strain evidence="3">cv. XS01</strain>
    </source>
</reference>
<sequence length="777" mass="83843">MEIDLPEKIDIEAIDISLIDLSSQNDFQFSENLADLNTFDFPGDASAEGGDGTDCAIEQFPILHETTEPEITHRKGKYNLRKSLAWDSAFFTSAGVLDPEELSTMLKAPEKNEEQLLPRIEEDVSESNESIPTFETDILTVDSLENDLFGDIRASIQRSNKKAPNSTCASIKIETMERDGTAISSLQKDDLSSETKNPKPTLRKNSGLQTFRLSKNQPKQNTLKLGSGKAVKLDVGHSHLAQSMAKNGGSNLVPKPPKAISRSILDSVIKQDALVRNRSKSECRSSKFVSEKVAQPPKPSILSGVQRPLPKPALPSKSSSLRSSTTSRVQSTWSHTSSDRDSSMPSNAHAKSSLAAVRRNPVKSSSYFSASSSPSPQDPPRGALKTKPSPSTLSAYVKSTKISSSVSPASSISEWSSVSSSSSILNQRSSNSRTSLEMDSCRILSSDTTHLDPRNDSANQLADGQENRELGLLGNSSTKSSTRVSALQAPVRPSGLRMPSPKFGYFDGVKSSVCTPKKTVQSPSILRTVIPRSGSAVYSPNGGSNIKLKSDKTSAARTNISGVNVKPNSPKPTIPTSFHTCVVSDEKDSPIWSLEGKGYKTGESCSEIQKQVVDAGSNSGAVANENLSGLNVNTDMDIGGVKIPVVEAINPSGCISWRVDEDRRVEQNHPEYNNTYETYNTSDKENEENHYSKDPGEMLKGLAVEVNPYIPSSMAEILKEISDCASLSPKTGIEVPRSPFATKNCFCDNDLVDASKGSASIVADKTALLLPLVEHNR</sequence>
<organism evidence="2 3">
    <name type="scientific">Dorcoceras hygrometricum</name>
    <dbReference type="NCBI Taxonomy" id="472368"/>
    <lineage>
        <taxon>Eukaryota</taxon>
        <taxon>Viridiplantae</taxon>
        <taxon>Streptophyta</taxon>
        <taxon>Embryophyta</taxon>
        <taxon>Tracheophyta</taxon>
        <taxon>Spermatophyta</taxon>
        <taxon>Magnoliopsida</taxon>
        <taxon>eudicotyledons</taxon>
        <taxon>Gunneridae</taxon>
        <taxon>Pentapetalae</taxon>
        <taxon>asterids</taxon>
        <taxon>lamiids</taxon>
        <taxon>Lamiales</taxon>
        <taxon>Gesneriaceae</taxon>
        <taxon>Didymocarpoideae</taxon>
        <taxon>Trichosporeae</taxon>
        <taxon>Loxocarpinae</taxon>
        <taxon>Dorcoceras</taxon>
    </lineage>
</organism>
<evidence type="ECO:0000256" key="1">
    <source>
        <dbReference type="SAM" id="MobiDB-lite"/>
    </source>
</evidence>
<feature type="compositionally biased region" description="Polar residues" evidence="1">
    <location>
        <begin position="474"/>
        <end position="485"/>
    </location>
</feature>
<dbReference type="InterPro" id="IPR045882">
    <property type="entry name" value="GPT1/2"/>
</dbReference>
<name>A0A2Z7AXN7_9LAMI</name>
<accession>A0A2Z7AXN7</accession>
<protein>
    <submittedName>
        <fullName evidence="2">Uncharacterized protein</fullName>
    </submittedName>
</protein>
<keyword evidence="3" id="KW-1185">Reference proteome</keyword>
<dbReference type="PANTHER" id="PTHR33737">
    <property type="entry name" value="OS05G0121800 PROTEIN"/>
    <property type="match status" value="1"/>
</dbReference>